<dbReference type="InterPro" id="IPR009351">
    <property type="entry name" value="AlkZ-like"/>
</dbReference>
<evidence type="ECO:0000313" key="2">
    <source>
        <dbReference type="Proteomes" id="UP000237846"/>
    </source>
</evidence>
<dbReference type="Pfam" id="PF06224">
    <property type="entry name" value="AlkZ-like"/>
    <property type="match status" value="1"/>
</dbReference>
<organism evidence="1 2">
    <name type="scientific">Allonocardiopsis opalescens</name>
    <dbReference type="NCBI Taxonomy" id="1144618"/>
    <lineage>
        <taxon>Bacteria</taxon>
        <taxon>Bacillati</taxon>
        <taxon>Actinomycetota</taxon>
        <taxon>Actinomycetes</taxon>
        <taxon>Streptosporangiales</taxon>
        <taxon>Allonocardiopsis</taxon>
    </lineage>
</organism>
<dbReference type="AlphaFoldDB" id="A0A2T0QAL5"/>
<dbReference type="PANTHER" id="PTHR38479">
    <property type="entry name" value="LMO0824 PROTEIN"/>
    <property type="match status" value="1"/>
</dbReference>
<dbReference type="EMBL" id="PVZC01000002">
    <property type="protein sequence ID" value="PRY00865.1"/>
    <property type="molecule type" value="Genomic_DNA"/>
</dbReference>
<gene>
    <name evidence="1" type="ORF">CLV72_102497</name>
</gene>
<reference evidence="1 2" key="1">
    <citation type="submission" date="2018-03" db="EMBL/GenBank/DDBJ databases">
        <title>Genomic Encyclopedia of Archaeal and Bacterial Type Strains, Phase II (KMG-II): from individual species to whole genera.</title>
        <authorList>
            <person name="Goeker M."/>
        </authorList>
    </citation>
    <scope>NUCLEOTIDE SEQUENCE [LARGE SCALE GENOMIC DNA]</scope>
    <source>
        <strain evidence="1 2">DSM 45601</strain>
    </source>
</reference>
<keyword evidence="1" id="KW-0238">DNA-binding</keyword>
<dbReference type="PANTHER" id="PTHR38479:SF2">
    <property type="entry name" value="WINGED HELIX DNA-BINDING DOMAIN-CONTAINING PROTEIN"/>
    <property type="match status" value="1"/>
</dbReference>
<sequence length="360" mass="38357">MDRGRVIAYRALSMRDVLPTGAQDHPPGRTARLALRLRGIEPDDDPGGHALVQSVRGAIHLHAAADVDLYTAALRIEDGADIAPYSFGTFGRELSADGVRYDAALADVADAMRAAMAAGEPLTKGELSEAVTPAVPPRLAPWCGGCGVNHVHDGLFRAATLQAGLRIEVEHSTLFRYLPPTGEAGPPADPAPARAELVRRFLRAFGPARPVHLAGWLGLTPAAGRRWWALAEDELEEVRLGGHRHYVLADAAAALLDAPEPEGTRLLGPYDPVTELADRELLVPDRTRRGSVWNPAGNPGVLLVDGEIAGTWRQRSASGRLTLTVRPFDGLGARRRSEVEAEAEWVGAALGAERVAAAFG</sequence>
<dbReference type="Proteomes" id="UP000237846">
    <property type="component" value="Unassembled WGS sequence"/>
</dbReference>
<dbReference type="GO" id="GO:0003677">
    <property type="term" value="F:DNA binding"/>
    <property type="evidence" value="ECO:0007669"/>
    <property type="project" value="UniProtKB-KW"/>
</dbReference>
<accession>A0A2T0QAL5</accession>
<evidence type="ECO:0000313" key="1">
    <source>
        <dbReference type="EMBL" id="PRY00865.1"/>
    </source>
</evidence>
<protein>
    <submittedName>
        <fullName evidence="1">Winged helix DNA-binding protein</fullName>
    </submittedName>
</protein>
<keyword evidence="2" id="KW-1185">Reference proteome</keyword>
<proteinExistence type="predicted"/>
<name>A0A2T0QAL5_9ACTN</name>
<comment type="caution">
    <text evidence="1">The sequence shown here is derived from an EMBL/GenBank/DDBJ whole genome shotgun (WGS) entry which is preliminary data.</text>
</comment>